<evidence type="ECO:0000313" key="1">
    <source>
        <dbReference type="EMBL" id="AXF84462.1"/>
    </source>
</evidence>
<dbReference type="EMBL" id="CP031124">
    <property type="protein sequence ID" value="AXF84462.1"/>
    <property type="molecule type" value="Genomic_DNA"/>
</dbReference>
<reference evidence="2" key="1">
    <citation type="submission" date="2018-07" db="EMBL/GenBank/DDBJ databases">
        <authorList>
            <person name="Kim H."/>
        </authorList>
    </citation>
    <scope>NUCLEOTIDE SEQUENCE [LARGE SCALE GENOMIC DNA]</scope>
    <source>
        <strain evidence="2">F02</strain>
    </source>
</reference>
<protein>
    <submittedName>
        <fullName evidence="1">Uncharacterized protein</fullName>
    </submittedName>
</protein>
<name>A0A345D7X4_9BURK</name>
<sequence length="58" mass="6427">MMASLQLVKKASIESTTRLAVVHAPELTIQLYSREYGVLMWTIEGKTASEAEENSKSV</sequence>
<proteinExistence type="predicted"/>
<organism evidence="1 2">
    <name type="scientific">Ephemeroptericola cinctiostellae</name>
    <dbReference type="NCBI Taxonomy" id="2268024"/>
    <lineage>
        <taxon>Bacteria</taxon>
        <taxon>Pseudomonadati</taxon>
        <taxon>Pseudomonadota</taxon>
        <taxon>Betaproteobacteria</taxon>
        <taxon>Burkholderiales</taxon>
        <taxon>Burkholderiaceae</taxon>
        <taxon>Ephemeroptericola</taxon>
    </lineage>
</organism>
<dbReference type="RefSeq" id="WP_157964288.1">
    <property type="nucleotide sequence ID" value="NZ_CP031124.1"/>
</dbReference>
<accession>A0A345D7X4</accession>
<keyword evidence="2" id="KW-1185">Reference proteome</keyword>
<dbReference type="Proteomes" id="UP000252182">
    <property type="component" value="Chromosome"/>
</dbReference>
<evidence type="ECO:0000313" key="2">
    <source>
        <dbReference type="Proteomes" id="UP000252182"/>
    </source>
</evidence>
<gene>
    <name evidence="1" type="ORF">DTO96_100170</name>
</gene>
<dbReference type="AlphaFoldDB" id="A0A345D7X4"/>
<dbReference type="KEGG" id="hyf:DTO96_100170"/>